<evidence type="ECO:0000313" key="2">
    <source>
        <dbReference type="Proteomes" id="UP000010408"/>
    </source>
</evidence>
<protein>
    <recommendedName>
        <fullName evidence="3">DUF4924 domain-containing protein</fullName>
    </recommendedName>
</protein>
<reference evidence="1 2" key="1">
    <citation type="submission" date="2012-05" db="EMBL/GenBank/DDBJ databases">
        <authorList>
            <person name="Weinstock G."/>
            <person name="Sodergren E."/>
            <person name="Lobos E.A."/>
            <person name="Fulton L."/>
            <person name="Fulton R."/>
            <person name="Courtney L."/>
            <person name="Fronick C."/>
            <person name="O'Laughlin M."/>
            <person name="Godfrey J."/>
            <person name="Wilson R.M."/>
            <person name="Miner T."/>
            <person name="Farmer C."/>
            <person name="Delehaunty K."/>
            <person name="Cordes M."/>
            <person name="Minx P."/>
            <person name="Tomlinson C."/>
            <person name="Chen J."/>
            <person name="Wollam A."/>
            <person name="Pepin K.H."/>
            <person name="Bhonagiri V."/>
            <person name="Zhang X."/>
            <person name="Suruliraj S."/>
            <person name="Warren W."/>
            <person name="Mitreva M."/>
            <person name="Mardis E.R."/>
            <person name="Wilson R.K."/>
        </authorList>
    </citation>
    <scope>NUCLEOTIDE SEQUENCE [LARGE SCALE GENOMIC DNA]</scope>
    <source>
        <strain evidence="1 2">F0037</strain>
    </source>
</reference>
<dbReference type="RefSeq" id="WP_005468878.1">
    <property type="nucleotide sequence ID" value="NZ_KB291043.1"/>
</dbReference>
<dbReference type="Pfam" id="PF16271">
    <property type="entry name" value="DUF4924"/>
    <property type="match status" value="1"/>
</dbReference>
<comment type="caution">
    <text evidence="1">The sequence shown here is derived from an EMBL/GenBank/DDBJ whole genome shotgun (WGS) entry which is preliminary data.</text>
</comment>
<dbReference type="InterPro" id="IPR032574">
    <property type="entry name" value="DUF4924"/>
</dbReference>
<name>L1NFL6_9PORP</name>
<evidence type="ECO:0000313" key="1">
    <source>
        <dbReference type="EMBL" id="EKY02279.1"/>
    </source>
</evidence>
<dbReference type="EMBL" id="AMEQ01000018">
    <property type="protein sequence ID" value="EKY02279.1"/>
    <property type="molecule type" value="Genomic_DNA"/>
</dbReference>
<dbReference type="PATRIC" id="fig|1127696.3.peg.595"/>
<dbReference type="Proteomes" id="UP000010408">
    <property type="component" value="Unassembled WGS sequence"/>
</dbReference>
<gene>
    <name evidence="1" type="ORF">HMPREF9134_00668</name>
</gene>
<dbReference type="HOGENOM" id="CLU_1493377_0_0_10"/>
<dbReference type="eggNOG" id="ENOG502ZGS8">
    <property type="taxonomic scope" value="Bacteria"/>
</dbReference>
<organism evidence="1 2">
    <name type="scientific">Porphyromonas catoniae F0037</name>
    <dbReference type="NCBI Taxonomy" id="1127696"/>
    <lineage>
        <taxon>Bacteria</taxon>
        <taxon>Pseudomonadati</taxon>
        <taxon>Bacteroidota</taxon>
        <taxon>Bacteroidia</taxon>
        <taxon>Bacteroidales</taxon>
        <taxon>Porphyromonadaceae</taxon>
        <taxon>Porphyromonas</taxon>
    </lineage>
</organism>
<sequence>MIVAQKKRRENIIEYLLYMWQVEDLIRAANVTEEGIENLILPRYQGDEEMLQSIRAWYKELVDMMRTESKQKGGHLDINRIVLLELEELHQRLSSNPEDYVYSGLYFKILPALIQLRGKGTKEGERDIETLLNAVYGYITLSLQGKEISEETQQSMKQISAFLAILAHQYNLEHEQELKTN</sequence>
<dbReference type="AlphaFoldDB" id="L1NFL6"/>
<proteinExistence type="predicted"/>
<dbReference type="STRING" id="1127696.HMPREF9134_00668"/>
<accession>L1NFL6</accession>
<evidence type="ECO:0008006" key="3">
    <source>
        <dbReference type="Google" id="ProtNLM"/>
    </source>
</evidence>